<protein>
    <submittedName>
        <fullName evidence="1">Uncharacterized protein</fullName>
    </submittedName>
</protein>
<dbReference type="AlphaFoldDB" id="A0AAV4VBN3"/>
<evidence type="ECO:0000313" key="2">
    <source>
        <dbReference type="Proteomes" id="UP001054945"/>
    </source>
</evidence>
<gene>
    <name evidence="1" type="ORF">CEXT_9871</name>
</gene>
<reference evidence="1 2" key="1">
    <citation type="submission" date="2021-06" db="EMBL/GenBank/DDBJ databases">
        <title>Caerostris extrusa draft genome.</title>
        <authorList>
            <person name="Kono N."/>
            <person name="Arakawa K."/>
        </authorList>
    </citation>
    <scope>NUCLEOTIDE SEQUENCE [LARGE SCALE GENOMIC DNA]</scope>
</reference>
<dbReference type="Proteomes" id="UP001054945">
    <property type="component" value="Unassembled WGS sequence"/>
</dbReference>
<organism evidence="1 2">
    <name type="scientific">Caerostris extrusa</name>
    <name type="common">Bark spider</name>
    <name type="synonym">Caerostris bankana</name>
    <dbReference type="NCBI Taxonomy" id="172846"/>
    <lineage>
        <taxon>Eukaryota</taxon>
        <taxon>Metazoa</taxon>
        <taxon>Ecdysozoa</taxon>
        <taxon>Arthropoda</taxon>
        <taxon>Chelicerata</taxon>
        <taxon>Arachnida</taxon>
        <taxon>Araneae</taxon>
        <taxon>Araneomorphae</taxon>
        <taxon>Entelegynae</taxon>
        <taxon>Araneoidea</taxon>
        <taxon>Araneidae</taxon>
        <taxon>Caerostris</taxon>
    </lineage>
</organism>
<evidence type="ECO:0000313" key="1">
    <source>
        <dbReference type="EMBL" id="GIY67702.1"/>
    </source>
</evidence>
<proteinExistence type="predicted"/>
<comment type="caution">
    <text evidence="1">The sequence shown here is derived from an EMBL/GenBank/DDBJ whole genome shotgun (WGS) entry which is preliminary data.</text>
</comment>
<dbReference type="EMBL" id="BPLR01014273">
    <property type="protein sequence ID" value="GIY67702.1"/>
    <property type="molecule type" value="Genomic_DNA"/>
</dbReference>
<sequence length="78" mass="8697">MADRKQTSDSYDGCFRGDGCLLIDDVTSNLKLQTAWRNRPDRTLGVRRQALTLTSGPCPVKGVLEIFIRQGGRDQLSQ</sequence>
<accession>A0AAV4VBN3</accession>
<keyword evidence="2" id="KW-1185">Reference proteome</keyword>
<name>A0AAV4VBN3_CAEEX</name>